<gene>
    <name evidence="1" type="ORF">SO802_025838</name>
</gene>
<name>A0AAW2BZH7_9ROSI</name>
<accession>A0AAW2BZH7</accession>
<proteinExistence type="predicted"/>
<dbReference type="EMBL" id="JAZDWU010000009">
    <property type="protein sequence ID" value="KAK9990853.1"/>
    <property type="molecule type" value="Genomic_DNA"/>
</dbReference>
<protein>
    <submittedName>
        <fullName evidence="1">Uncharacterized protein</fullName>
    </submittedName>
</protein>
<keyword evidence="2" id="KW-1185">Reference proteome</keyword>
<organism evidence="1 2">
    <name type="scientific">Lithocarpus litseifolius</name>
    <dbReference type="NCBI Taxonomy" id="425828"/>
    <lineage>
        <taxon>Eukaryota</taxon>
        <taxon>Viridiplantae</taxon>
        <taxon>Streptophyta</taxon>
        <taxon>Embryophyta</taxon>
        <taxon>Tracheophyta</taxon>
        <taxon>Spermatophyta</taxon>
        <taxon>Magnoliopsida</taxon>
        <taxon>eudicotyledons</taxon>
        <taxon>Gunneridae</taxon>
        <taxon>Pentapetalae</taxon>
        <taxon>rosids</taxon>
        <taxon>fabids</taxon>
        <taxon>Fagales</taxon>
        <taxon>Fagaceae</taxon>
        <taxon>Lithocarpus</taxon>
    </lineage>
</organism>
<dbReference type="AlphaFoldDB" id="A0AAW2BZH7"/>
<evidence type="ECO:0000313" key="1">
    <source>
        <dbReference type="EMBL" id="KAK9990853.1"/>
    </source>
</evidence>
<comment type="caution">
    <text evidence="1">The sequence shown here is derived from an EMBL/GenBank/DDBJ whole genome shotgun (WGS) entry which is preliminary data.</text>
</comment>
<reference evidence="1 2" key="1">
    <citation type="submission" date="2024-01" db="EMBL/GenBank/DDBJ databases">
        <title>A telomere-to-telomere, gap-free genome of sweet tea (Lithocarpus litseifolius).</title>
        <authorList>
            <person name="Zhou J."/>
        </authorList>
    </citation>
    <scope>NUCLEOTIDE SEQUENCE [LARGE SCALE GENOMIC DNA]</scope>
    <source>
        <strain evidence="1">Zhou-2022a</strain>
        <tissue evidence="1">Leaf</tissue>
    </source>
</reference>
<sequence length="118" mass="13248">MCILMYSTSRLEVLYQNQINSLSPFPHKKIKENKKLPLSQLFSTLKTLASMDELQELNLSPAEPNFSPAITATNSGGYCPHHQPSSLPLRSHSLFSQNYIAKASWLDLHGLNLNYSLS</sequence>
<evidence type="ECO:0000313" key="2">
    <source>
        <dbReference type="Proteomes" id="UP001459277"/>
    </source>
</evidence>
<dbReference type="Proteomes" id="UP001459277">
    <property type="component" value="Unassembled WGS sequence"/>
</dbReference>